<name>A0A8S5PS12_9CAUD</name>
<sequence length="83" mass="9307">MEKFAYIDKSGIMHIVEKRETAEKYKGEGKVVATKVKAKYGYPVNEEEDGVIVYAEDVMKLEANGHKIAPIAKLAALYRECKA</sequence>
<reference evidence="1" key="1">
    <citation type="journal article" date="2021" name="Proc. Natl. Acad. Sci. U.S.A.">
        <title>A Catalog of Tens of Thousands of Viruses from Human Metagenomes Reveals Hidden Associations with Chronic Diseases.</title>
        <authorList>
            <person name="Tisza M.J."/>
            <person name="Buck C.B."/>
        </authorList>
    </citation>
    <scope>NUCLEOTIDE SEQUENCE</scope>
    <source>
        <strain evidence="1">CtjhW4</strain>
    </source>
</reference>
<proteinExistence type="predicted"/>
<evidence type="ECO:0000313" key="1">
    <source>
        <dbReference type="EMBL" id="DAE09666.1"/>
    </source>
</evidence>
<dbReference type="EMBL" id="BK015491">
    <property type="protein sequence ID" value="DAE09666.1"/>
    <property type="molecule type" value="Genomic_DNA"/>
</dbReference>
<protein>
    <submittedName>
        <fullName evidence="1">Uncharacterized protein</fullName>
    </submittedName>
</protein>
<organism evidence="1">
    <name type="scientific">Myoviridae sp. ctjhW4</name>
    <dbReference type="NCBI Taxonomy" id="2825162"/>
    <lineage>
        <taxon>Viruses</taxon>
        <taxon>Duplodnaviria</taxon>
        <taxon>Heunggongvirae</taxon>
        <taxon>Uroviricota</taxon>
        <taxon>Caudoviricetes</taxon>
    </lineage>
</organism>
<accession>A0A8S5PS12</accession>